<dbReference type="SUPFAM" id="SSF56672">
    <property type="entry name" value="DNA/RNA polymerases"/>
    <property type="match status" value="1"/>
</dbReference>
<accession>A0ABU6R3U5</accession>
<sequence>MFFSQAVRDPWWREAMAKEIHALEQNETWKLTTLPLRKKALGCKWIYKIKYNSDGTIERFKARLVTLGNHQVEGLDYNETFSPVAKMVTIRTTLAVAAAKDWELHQMDVHNAFLHGDLDEEVYMKLLPGFQVSQPRTVCKLQKSIYGLHQAPRCWFIKLSSALTCYGFQQSPKDHSLFTLNNNNIQLAVLVYVDDLVIAGNNGTAIQCFKGYLNQCFHMKDLGRLKFFLGVEVARSPKGIFLCQRKYALDIITEVGLLGAKPATTPCEENHRLGSATGSFLSYPASYRRLVGRLIYLCFTRPDLAYSVQLLSQFMQNPRSEHWQAALRVVRNLKGHPGQGILLPRQNDLQLYGWCDSDWASCPLTRKSITEWFIQLGTSPISWKTQKQQTVSASSAEAEYRSMAKTT</sequence>
<organism evidence="2 3">
    <name type="scientific">Stylosanthes scabra</name>
    <dbReference type="NCBI Taxonomy" id="79078"/>
    <lineage>
        <taxon>Eukaryota</taxon>
        <taxon>Viridiplantae</taxon>
        <taxon>Streptophyta</taxon>
        <taxon>Embryophyta</taxon>
        <taxon>Tracheophyta</taxon>
        <taxon>Spermatophyta</taxon>
        <taxon>Magnoliopsida</taxon>
        <taxon>eudicotyledons</taxon>
        <taxon>Gunneridae</taxon>
        <taxon>Pentapetalae</taxon>
        <taxon>rosids</taxon>
        <taxon>fabids</taxon>
        <taxon>Fabales</taxon>
        <taxon>Fabaceae</taxon>
        <taxon>Papilionoideae</taxon>
        <taxon>50 kb inversion clade</taxon>
        <taxon>dalbergioids sensu lato</taxon>
        <taxon>Dalbergieae</taxon>
        <taxon>Pterocarpus clade</taxon>
        <taxon>Stylosanthes</taxon>
    </lineage>
</organism>
<proteinExistence type="predicted"/>
<evidence type="ECO:0000259" key="1">
    <source>
        <dbReference type="Pfam" id="PF07727"/>
    </source>
</evidence>
<comment type="caution">
    <text evidence="2">The sequence shown here is derived from an EMBL/GenBank/DDBJ whole genome shotgun (WGS) entry which is preliminary data.</text>
</comment>
<evidence type="ECO:0000313" key="3">
    <source>
        <dbReference type="Proteomes" id="UP001341840"/>
    </source>
</evidence>
<dbReference type="PANTHER" id="PTHR11439">
    <property type="entry name" value="GAG-POL-RELATED RETROTRANSPOSON"/>
    <property type="match status" value="1"/>
</dbReference>
<dbReference type="InterPro" id="IPR013103">
    <property type="entry name" value="RVT_2"/>
</dbReference>
<dbReference type="CDD" id="cd09272">
    <property type="entry name" value="RNase_HI_RT_Ty1"/>
    <property type="match status" value="1"/>
</dbReference>
<feature type="domain" description="Reverse transcriptase Ty1/copia-type" evidence="1">
    <location>
        <begin position="26"/>
        <end position="268"/>
    </location>
</feature>
<dbReference type="EMBL" id="JASCZI010030227">
    <property type="protein sequence ID" value="MED6119071.1"/>
    <property type="molecule type" value="Genomic_DNA"/>
</dbReference>
<gene>
    <name evidence="2" type="ORF">PIB30_117246</name>
</gene>
<reference evidence="2 3" key="1">
    <citation type="journal article" date="2023" name="Plants (Basel)">
        <title>Bridging the Gap: Combining Genomics and Transcriptomics Approaches to Understand Stylosanthes scabra, an Orphan Legume from the Brazilian Caatinga.</title>
        <authorList>
            <person name="Ferreira-Neto J.R.C."/>
            <person name="da Silva M.D."/>
            <person name="Binneck E."/>
            <person name="de Melo N.F."/>
            <person name="da Silva R.H."/>
            <person name="de Melo A.L.T.M."/>
            <person name="Pandolfi V."/>
            <person name="Bustamante F.O."/>
            <person name="Brasileiro-Vidal A.C."/>
            <person name="Benko-Iseppon A.M."/>
        </authorList>
    </citation>
    <scope>NUCLEOTIDE SEQUENCE [LARGE SCALE GENOMIC DNA]</scope>
    <source>
        <tissue evidence="2">Leaves</tissue>
    </source>
</reference>
<evidence type="ECO:0000313" key="2">
    <source>
        <dbReference type="EMBL" id="MED6119071.1"/>
    </source>
</evidence>
<dbReference type="Pfam" id="PF07727">
    <property type="entry name" value="RVT_2"/>
    <property type="match status" value="1"/>
</dbReference>
<dbReference type="Proteomes" id="UP001341840">
    <property type="component" value="Unassembled WGS sequence"/>
</dbReference>
<dbReference type="PANTHER" id="PTHR11439:SF462">
    <property type="match status" value="1"/>
</dbReference>
<dbReference type="InterPro" id="IPR043502">
    <property type="entry name" value="DNA/RNA_pol_sf"/>
</dbReference>
<protein>
    <recommendedName>
        <fullName evidence="1">Reverse transcriptase Ty1/copia-type domain-containing protein</fullName>
    </recommendedName>
</protein>
<keyword evidence="3" id="KW-1185">Reference proteome</keyword>
<name>A0ABU6R3U5_9FABA</name>